<feature type="domain" description="Sodium/calcium exchanger membrane region" evidence="8">
    <location>
        <begin position="28"/>
        <end position="183"/>
    </location>
</feature>
<feature type="domain" description="Sodium/calcium exchanger membrane region" evidence="8">
    <location>
        <begin position="298"/>
        <end position="439"/>
    </location>
</feature>
<dbReference type="Pfam" id="PF01699">
    <property type="entry name" value="Na_Ca_ex"/>
    <property type="match status" value="2"/>
</dbReference>
<dbReference type="RefSeq" id="WP_220192941.1">
    <property type="nucleotide sequence ID" value="NZ_BNJF01000001.1"/>
</dbReference>
<dbReference type="AlphaFoldDB" id="A0A8J3HYI6"/>
<dbReference type="InterPro" id="IPR004837">
    <property type="entry name" value="NaCa_Exmemb"/>
</dbReference>
<evidence type="ECO:0000313" key="10">
    <source>
        <dbReference type="Proteomes" id="UP000612362"/>
    </source>
</evidence>
<keyword evidence="2" id="KW-0813">Transport</keyword>
<evidence type="ECO:0000256" key="3">
    <source>
        <dbReference type="ARBA" id="ARBA00022692"/>
    </source>
</evidence>
<keyword evidence="3 7" id="KW-0812">Transmembrane</keyword>
<dbReference type="Proteomes" id="UP000612362">
    <property type="component" value="Unassembled WGS sequence"/>
</dbReference>
<feature type="transmembrane region" description="Helical" evidence="7">
    <location>
        <begin position="93"/>
        <end position="114"/>
    </location>
</feature>
<protein>
    <recommendedName>
        <fullName evidence="8">Sodium/calcium exchanger membrane region domain-containing protein</fullName>
    </recommendedName>
</protein>
<gene>
    <name evidence="9" type="ORF">KSX_16330</name>
</gene>
<dbReference type="GO" id="GO:0012505">
    <property type="term" value="C:endomembrane system"/>
    <property type="evidence" value="ECO:0007669"/>
    <property type="project" value="UniProtKB-SubCell"/>
</dbReference>
<evidence type="ECO:0000256" key="2">
    <source>
        <dbReference type="ARBA" id="ARBA00022448"/>
    </source>
</evidence>
<name>A0A8J3HYI6_9CHLR</name>
<dbReference type="InterPro" id="IPR004713">
    <property type="entry name" value="CaH_exchang"/>
</dbReference>
<evidence type="ECO:0000256" key="4">
    <source>
        <dbReference type="ARBA" id="ARBA00022989"/>
    </source>
</evidence>
<comment type="subcellular location">
    <subcellularLocation>
        <location evidence="1">Endomembrane system</location>
        <topology evidence="1">Multi-pass membrane protein</topology>
    </subcellularLocation>
</comment>
<dbReference type="PANTHER" id="PTHR31503">
    <property type="entry name" value="VACUOLAR CALCIUM ION TRANSPORTER"/>
    <property type="match status" value="1"/>
</dbReference>
<evidence type="ECO:0000256" key="7">
    <source>
        <dbReference type="SAM" id="Phobius"/>
    </source>
</evidence>
<dbReference type="PANTHER" id="PTHR31503:SF22">
    <property type="entry name" value="VACUOLAR CALCIUM ION TRANSPORTER"/>
    <property type="match status" value="1"/>
</dbReference>
<sequence>MPRWLYFLLIFAVIAIGIDLLHIEVPPLVMFAIAALGIVPLASLIGQGVEIVAEHTGERIGGLLFATFGNATELIISIFALREGLVNVVSASLIGTILGNALLVLGISVCVGGFKFGRLKFESRPASQYASLFALCMGGLILPTLVSFQAHNTPAGVNLEHDLSDYVAILLLAGYIASILFSVFRIRDKEEADDEFDLAIGGRSMMAISRLLTYRQHVVRSEVQGKTGTLRKIDSAVDAIVEHEKERTNVATDTKVATVQSDGEQKEHIIVDPAGASLARPAQKAETHEHKPPLWRGLLILIVATVGVAILSEILVGSIEPVTKSLGWNEAFVGLIFLPLIGGLPEYFNTITMALDKRIGMVLAASAGSSIQIALLVAPILVLISLVMPQRLDLVFSVVELSVLGITTFLFSEVTKDGELVWLEGLLLILLFAMMAGTVFMFGA</sequence>
<keyword evidence="4 7" id="KW-1133">Transmembrane helix</keyword>
<feature type="transmembrane region" description="Helical" evidence="7">
    <location>
        <begin position="126"/>
        <end position="146"/>
    </location>
</feature>
<dbReference type="GO" id="GO:0006874">
    <property type="term" value="P:intracellular calcium ion homeostasis"/>
    <property type="evidence" value="ECO:0007669"/>
    <property type="project" value="TreeGrafter"/>
</dbReference>
<evidence type="ECO:0000256" key="6">
    <source>
        <dbReference type="ARBA" id="ARBA00023136"/>
    </source>
</evidence>
<dbReference type="GO" id="GO:0015369">
    <property type="term" value="F:calcium:proton antiporter activity"/>
    <property type="evidence" value="ECO:0007669"/>
    <property type="project" value="TreeGrafter"/>
</dbReference>
<evidence type="ECO:0000256" key="1">
    <source>
        <dbReference type="ARBA" id="ARBA00004127"/>
    </source>
</evidence>
<reference evidence="9" key="1">
    <citation type="submission" date="2020-10" db="EMBL/GenBank/DDBJ databases">
        <title>Taxonomic study of unclassified bacteria belonging to the class Ktedonobacteria.</title>
        <authorList>
            <person name="Yabe S."/>
            <person name="Wang C.M."/>
            <person name="Zheng Y."/>
            <person name="Sakai Y."/>
            <person name="Cavaletti L."/>
            <person name="Monciardini P."/>
            <person name="Donadio S."/>
        </authorList>
    </citation>
    <scope>NUCLEOTIDE SEQUENCE</scope>
    <source>
        <strain evidence="9">SOSP1-1</strain>
    </source>
</reference>
<dbReference type="Gene3D" id="1.20.1420.30">
    <property type="entry name" value="NCX, central ion-binding region"/>
    <property type="match status" value="2"/>
</dbReference>
<feature type="transmembrane region" description="Helical" evidence="7">
    <location>
        <begin position="29"/>
        <end position="53"/>
    </location>
</feature>
<keyword evidence="6 7" id="KW-0472">Membrane</keyword>
<feature type="transmembrane region" description="Helical" evidence="7">
    <location>
        <begin position="331"/>
        <end position="348"/>
    </location>
</feature>
<dbReference type="EMBL" id="BNJF01000001">
    <property type="protein sequence ID" value="GHO43470.1"/>
    <property type="molecule type" value="Genomic_DNA"/>
</dbReference>
<feature type="transmembrane region" description="Helical" evidence="7">
    <location>
        <begin position="60"/>
        <end position="81"/>
    </location>
</feature>
<feature type="transmembrane region" description="Helical" evidence="7">
    <location>
        <begin position="421"/>
        <end position="442"/>
    </location>
</feature>
<feature type="transmembrane region" description="Helical" evidence="7">
    <location>
        <begin position="298"/>
        <end position="319"/>
    </location>
</feature>
<keyword evidence="10" id="KW-1185">Reference proteome</keyword>
<feature type="transmembrane region" description="Helical" evidence="7">
    <location>
        <begin position="5"/>
        <end position="23"/>
    </location>
</feature>
<feature type="transmembrane region" description="Helical" evidence="7">
    <location>
        <begin position="166"/>
        <end position="184"/>
    </location>
</feature>
<organism evidence="9 10">
    <name type="scientific">Ktedonospora formicarum</name>
    <dbReference type="NCBI Taxonomy" id="2778364"/>
    <lineage>
        <taxon>Bacteria</taxon>
        <taxon>Bacillati</taxon>
        <taxon>Chloroflexota</taxon>
        <taxon>Ktedonobacteria</taxon>
        <taxon>Ktedonobacterales</taxon>
        <taxon>Ktedonobacteraceae</taxon>
        <taxon>Ktedonospora</taxon>
    </lineage>
</organism>
<proteinExistence type="predicted"/>
<accession>A0A8J3HYI6</accession>
<dbReference type="InterPro" id="IPR044880">
    <property type="entry name" value="NCX_ion-bd_dom_sf"/>
</dbReference>
<dbReference type="GO" id="GO:0016020">
    <property type="term" value="C:membrane"/>
    <property type="evidence" value="ECO:0007669"/>
    <property type="project" value="InterPro"/>
</dbReference>
<evidence type="ECO:0000259" key="8">
    <source>
        <dbReference type="Pfam" id="PF01699"/>
    </source>
</evidence>
<comment type="caution">
    <text evidence="9">The sequence shown here is derived from an EMBL/GenBank/DDBJ whole genome shotgun (WGS) entry which is preliminary data.</text>
</comment>
<keyword evidence="5" id="KW-0406">Ion transport</keyword>
<evidence type="ECO:0000256" key="5">
    <source>
        <dbReference type="ARBA" id="ARBA00023065"/>
    </source>
</evidence>
<feature type="transmembrane region" description="Helical" evidence="7">
    <location>
        <begin position="360"/>
        <end position="388"/>
    </location>
</feature>
<evidence type="ECO:0000313" key="9">
    <source>
        <dbReference type="EMBL" id="GHO43470.1"/>
    </source>
</evidence>
<feature type="transmembrane region" description="Helical" evidence="7">
    <location>
        <begin position="394"/>
        <end position="414"/>
    </location>
</feature>